<dbReference type="InterPro" id="IPR003730">
    <property type="entry name" value="Cu_polyphenol_OxRdtase"/>
</dbReference>
<organism evidence="11 12">
    <name type="scientific">Fluviibacter phosphoraccumulans</name>
    <dbReference type="NCBI Taxonomy" id="1751046"/>
    <lineage>
        <taxon>Bacteria</taxon>
        <taxon>Pseudomonadati</taxon>
        <taxon>Pseudomonadota</taxon>
        <taxon>Betaproteobacteria</taxon>
        <taxon>Rhodocyclales</taxon>
        <taxon>Fluviibacteraceae</taxon>
        <taxon>Fluviibacter</taxon>
    </lineage>
</organism>
<gene>
    <name evidence="11" type="ORF">ICHIAU1_18380</name>
</gene>
<evidence type="ECO:0000256" key="8">
    <source>
        <dbReference type="ARBA" id="ARBA00048968"/>
    </source>
</evidence>
<keyword evidence="12" id="KW-1185">Reference proteome</keyword>
<dbReference type="PANTHER" id="PTHR30616">
    <property type="entry name" value="UNCHARACTERIZED PROTEIN YFIH"/>
    <property type="match status" value="1"/>
</dbReference>
<dbReference type="SUPFAM" id="SSF64438">
    <property type="entry name" value="CNF1/YfiH-like putative cysteine hydrolases"/>
    <property type="match status" value="1"/>
</dbReference>
<accession>A0A679I674</accession>
<comment type="catalytic activity">
    <reaction evidence="7">
        <text>adenosine + H2O + H(+) = inosine + NH4(+)</text>
        <dbReference type="Rhea" id="RHEA:24408"/>
        <dbReference type="ChEBI" id="CHEBI:15377"/>
        <dbReference type="ChEBI" id="CHEBI:15378"/>
        <dbReference type="ChEBI" id="CHEBI:16335"/>
        <dbReference type="ChEBI" id="CHEBI:17596"/>
        <dbReference type="ChEBI" id="CHEBI:28938"/>
        <dbReference type="EC" id="3.5.4.4"/>
    </reaction>
    <physiologicalReaction direction="left-to-right" evidence="7">
        <dbReference type="Rhea" id="RHEA:24409"/>
    </physiologicalReaction>
</comment>
<dbReference type="GO" id="GO:0005507">
    <property type="term" value="F:copper ion binding"/>
    <property type="evidence" value="ECO:0007669"/>
    <property type="project" value="TreeGrafter"/>
</dbReference>
<evidence type="ECO:0000256" key="4">
    <source>
        <dbReference type="ARBA" id="ARBA00022723"/>
    </source>
</evidence>
<dbReference type="CDD" id="cd16833">
    <property type="entry name" value="YfiH"/>
    <property type="match status" value="1"/>
</dbReference>
<reference evidence="12" key="1">
    <citation type="submission" date="2020-01" db="EMBL/GenBank/DDBJ databases">
        <title>Phosphoaccumulans saitamaens gen. nov., sp. nov., a polyphosphate accumulating bacterium isolated from surface river water.</title>
        <authorList>
            <person name="Watanabe K."/>
            <person name="Suda W."/>
        </authorList>
    </citation>
    <scope>NUCLEOTIDE SEQUENCE [LARGE SCALE GENOMIC DNA]</scope>
    <source>
        <strain evidence="12">ICHIAU1</strain>
    </source>
</reference>
<dbReference type="OrthoDB" id="4279at2"/>
<evidence type="ECO:0000256" key="9">
    <source>
        <dbReference type="ARBA" id="ARBA00049893"/>
    </source>
</evidence>
<comment type="similarity">
    <text evidence="2 10">Belongs to the purine nucleoside phosphorylase YfiH/LACC1 family.</text>
</comment>
<dbReference type="Proteomes" id="UP000463961">
    <property type="component" value="Chromosome"/>
</dbReference>
<dbReference type="Gene3D" id="3.60.140.10">
    <property type="entry name" value="CNF1/YfiH-like putative cysteine hydrolases"/>
    <property type="match status" value="1"/>
</dbReference>
<evidence type="ECO:0000256" key="6">
    <source>
        <dbReference type="ARBA" id="ARBA00022833"/>
    </source>
</evidence>
<protein>
    <recommendedName>
        <fullName evidence="10">Purine nucleoside phosphorylase</fullName>
    </recommendedName>
</protein>
<name>A0A679I674_9RHOO</name>
<dbReference type="NCBIfam" id="TIGR00726">
    <property type="entry name" value="peptidoglycan editing factor PgeF"/>
    <property type="match status" value="1"/>
</dbReference>
<evidence type="ECO:0000256" key="10">
    <source>
        <dbReference type="RuleBase" id="RU361274"/>
    </source>
</evidence>
<evidence type="ECO:0000256" key="2">
    <source>
        <dbReference type="ARBA" id="ARBA00007353"/>
    </source>
</evidence>
<dbReference type="InterPro" id="IPR011324">
    <property type="entry name" value="Cytotoxic_necrot_fac-like_cat"/>
</dbReference>
<comment type="catalytic activity">
    <reaction evidence="1">
        <text>inosine + phosphate = alpha-D-ribose 1-phosphate + hypoxanthine</text>
        <dbReference type="Rhea" id="RHEA:27646"/>
        <dbReference type="ChEBI" id="CHEBI:17368"/>
        <dbReference type="ChEBI" id="CHEBI:17596"/>
        <dbReference type="ChEBI" id="CHEBI:43474"/>
        <dbReference type="ChEBI" id="CHEBI:57720"/>
        <dbReference type="EC" id="2.4.2.1"/>
    </reaction>
    <physiologicalReaction direction="left-to-right" evidence="1">
        <dbReference type="Rhea" id="RHEA:27647"/>
    </physiologicalReaction>
</comment>
<dbReference type="GO" id="GO:0016787">
    <property type="term" value="F:hydrolase activity"/>
    <property type="evidence" value="ECO:0007669"/>
    <property type="project" value="UniProtKB-KW"/>
</dbReference>
<dbReference type="EMBL" id="AP022345">
    <property type="protein sequence ID" value="BBU69555.1"/>
    <property type="molecule type" value="Genomic_DNA"/>
</dbReference>
<evidence type="ECO:0000313" key="12">
    <source>
        <dbReference type="Proteomes" id="UP000463961"/>
    </source>
</evidence>
<comment type="catalytic activity">
    <reaction evidence="9">
        <text>S-methyl-5'-thioadenosine + phosphate = 5-(methylsulfanyl)-alpha-D-ribose 1-phosphate + adenine</text>
        <dbReference type="Rhea" id="RHEA:11852"/>
        <dbReference type="ChEBI" id="CHEBI:16708"/>
        <dbReference type="ChEBI" id="CHEBI:17509"/>
        <dbReference type="ChEBI" id="CHEBI:43474"/>
        <dbReference type="ChEBI" id="CHEBI:58533"/>
        <dbReference type="EC" id="2.4.2.28"/>
    </reaction>
    <physiologicalReaction direction="left-to-right" evidence="9">
        <dbReference type="Rhea" id="RHEA:11853"/>
    </physiologicalReaction>
</comment>
<proteinExistence type="inferred from homology"/>
<evidence type="ECO:0000256" key="3">
    <source>
        <dbReference type="ARBA" id="ARBA00022679"/>
    </source>
</evidence>
<dbReference type="GO" id="GO:0017061">
    <property type="term" value="F:S-methyl-5-thioadenosine phosphorylase activity"/>
    <property type="evidence" value="ECO:0007669"/>
    <property type="project" value="UniProtKB-EC"/>
</dbReference>
<keyword evidence="6" id="KW-0862">Zinc</keyword>
<dbReference type="InterPro" id="IPR038371">
    <property type="entry name" value="Cu_polyphenol_OxRdtase_sf"/>
</dbReference>
<dbReference type="PANTHER" id="PTHR30616:SF2">
    <property type="entry name" value="PURINE NUCLEOSIDE PHOSPHORYLASE LACC1"/>
    <property type="match status" value="1"/>
</dbReference>
<dbReference type="RefSeq" id="WP_162049741.1">
    <property type="nucleotide sequence ID" value="NZ_AP019011.1"/>
</dbReference>
<keyword evidence="5" id="KW-0378">Hydrolase</keyword>
<evidence type="ECO:0000313" key="11">
    <source>
        <dbReference type="EMBL" id="BBU69555.1"/>
    </source>
</evidence>
<evidence type="ECO:0000256" key="5">
    <source>
        <dbReference type="ARBA" id="ARBA00022801"/>
    </source>
</evidence>
<dbReference type="Pfam" id="PF02578">
    <property type="entry name" value="Cu-oxidase_4"/>
    <property type="match status" value="1"/>
</dbReference>
<evidence type="ECO:0000256" key="7">
    <source>
        <dbReference type="ARBA" id="ARBA00047989"/>
    </source>
</evidence>
<sequence>MPDAQTAVPGFEPDWRLPPGVQAWQTCRGSGPLPYGGFNLGHHVGDKPALVAANRARLLAQVPSHPTWLNQVHGTTVLELTQAGSDATPEADAVWTGVPNVVCAIMTADCLPVLLADRLGRVVGAAHAGWRGLAGGVLEALIRQMTEKGAGRAADLSAWLGPAIGPSAFEVGPDVVEAFMTLSSDNQRFFSAVAPGKWHTDLPGLAAQKLRALGVTDVTQFNGCTYTQSKLFYSYRRDQVTGRMASMIWMNA</sequence>
<dbReference type="AlphaFoldDB" id="A0A679I674"/>
<comment type="catalytic activity">
    <reaction evidence="8">
        <text>adenosine + phosphate = alpha-D-ribose 1-phosphate + adenine</text>
        <dbReference type="Rhea" id="RHEA:27642"/>
        <dbReference type="ChEBI" id="CHEBI:16335"/>
        <dbReference type="ChEBI" id="CHEBI:16708"/>
        <dbReference type="ChEBI" id="CHEBI:43474"/>
        <dbReference type="ChEBI" id="CHEBI:57720"/>
        <dbReference type="EC" id="2.4.2.1"/>
    </reaction>
    <physiologicalReaction direction="left-to-right" evidence="8">
        <dbReference type="Rhea" id="RHEA:27643"/>
    </physiologicalReaction>
</comment>
<evidence type="ECO:0000256" key="1">
    <source>
        <dbReference type="ARBA" id="ARBA00000553"/>
    </source>
</evidence>
<keyword evidence="4" id="KW-0479">Metal-binding</keyword>
<keyword evidence="3" id="KW-0808">Transferase</keyword>